<keyword evidence="1" id="KW-1003">Cell membrane</keyword>
<evidence type="ECO:0000256" key="4">
    <source>
        <dbReference type="ARBA" id="ARBA00023136"/>
    </source>
</evidence>
<dbReference type="EMBL" id="MNAO01000071">
    <property type="protein sequence ID" value="OHV16987.1"/>
    <property type="molecule type" value="Genomic_DNA"/>
</dbReference>
<keyword evidence="4 5" id="KW-0472">Membrane</keyword>
<gene>
    <name evidence="7" type="ORF">BK022_08465</name>
</gene>
<keyword evidence="3 5" id="KW-1133">Transmembrane helix</keyword>
<dbReference type="GO" id="GO:0005886">
    <property type="term" value="C:plasma membrane"/>
    <property type="evidence" value="ECO:0007669"/>
    <property type="project" value="InterPro"/>
</dbReference>
<evidence type="ECO:0000259" key="6">
    <source>
        <dbReference type="Pfam" id="PF06305"/>
    </source>
</evidence>
<evidence type="ECO:0000256" key="3">
    <source>
        <dbReference type="ARBA" id="ARBA00022989"/>
    </source>
</evidence>
<name>A0A1S1P741_METEX</name>
<organism evidence="7 8">
    <name type="scientific">Methylorubrum extorquens</name>
    <name type="common">Methylobacterium dichloromethanicum</name>
    <name type="synonym">Methylobacterium extorquens</name>
    <dbReference type="NCBI Taxonomy" id="408"/>
    <lineage>
        <taxon>Bacteria</taxon>
        <taxon>Pseudomonadati</taxon>
        <taxon>Pseudomonadota</taxon>
        <taxon>Alphaproteobacteria</taxon>
        <taxon>Hyphomicrobiales</taxon>
        <taxon>Methylobacteriaceae</taxon>
        <taxon>Methylorubrum</taxon>
    </lineage>
</organism>
<sequence length="122" mass="12990">MIRFLKALILLPIAVVVVLLAVANREAVTLSFDPFSPEPVFSLVLPLYAVVFGSVALGILVGGIGSWLGQSRTRQRARYHRREADRLAKEAAELKTFGTPVAEPGYAGAGTYTALPAPAAAR</sequence>
<dbReference type="InterPro" id="IPR010445">
    <property type="entry name" value="LapA_dom"/>
</dbReference>
<evidence type="ECO:0000256" key="5">
    <source>
        <dbReference type="SAM" id="Phobius"/>
    </source>
</evidence>
<evidence type="ECO:0000256" key="1">
    <source>
        <dbReference type="ARBA" id="ARBA00022475"/>
    </source>
</evidence>
<evidence type="ECO:0000313" key="8">
    <source>
        <dbReference type="Proteomes" id="UP000180215"/>
    </source>
</evidence>
<protein>
    <submittedName>
        <fullName evidence="7">GMP synthase</fullName>
    </submittedName>
</protein>
<dbReference type="Pfam" id="PF06305">
    <property type="entry name" value="LapA_dom"/>
    <property type="match status" value="1"/>
</dbReference>
<accession>A0A1S1P741</accession>
<dbReference type="Proteomes" id="UP000180215">
    <property type="component" value="Unassembled WGS sequence"/>
</dbReference>
<reference evidence="7 8" key="1">
    <citation type="submission" date="2016-10" db="EMBL/GenBank/DDBJ databases">
        <title>Draft genome sequence of Methylobacterium extorquens CP3, a seed endophyte of Crotalaria pumila with plant growth-promoting and metal tolerance properties.</title>
        <authorList>
            <person name="Sanchez-Lopez A.S."/>
            <person name="Van Hamme J.D."/>
            <person name="Thijs S."/>
            <person name="Mcammond B.M."/>
            <person name="Stevens V."/>
            <person name="Gonzalez-Chavez M.D.C."/>
            <person name="Vangronsveld J."/>
        </authorList>
    </citation>
    <scope>NUCLEOTIDE SEQUENCE [LARGE SCALE GENOMIC DNA]</scope>
    <source>
        <strain evidence="7 8">CP3</strain>
    </source>
</reference>
<comment type="caution">
    <text evidence="7">The sequence shown here is derived from an EMBL/GenBank/DDBJ whole genome shotgun (WGS) entry which is preliminary data.</text>
</comment>
<keyword evidence="2 5" id="KW-0812">Transmembrane</keyword>
<feature type="transmembrane region" description="Helical" evidence="5">
    <location>
        <begin position="41"/>
        <end position="68"/>
    </location>
</feature>
<evidence type="ECO:0000313" key="7">
    <source>
        <dbReference type="EMBL" id="OHV16987.1"/>
    </source>
</evidence>
<feature type="domain" description="Lipopolysaccharide assembly protein A" evidence="6">
    <location>
        <begin position="25"/>
        <end position="90"/>
    </location>
</feature>
<proteinExistence type="predicted"/>
<dbReference type="AlphaFoldDB" id="A0A1S1P741"/>
<evidence type="ECO:0000256" key="2">
    <source>
        <dbReference type="ARBA" id="ARBA00022692"/>
    </source>
</evidence>